<keyword evidence="2" id="KW-1185">Reference proteome</keyword>
<evidence type="ECO:0000313" key="1">
    <source>
        <dbReference type="EMBL" id="RAI83858.1"/>
    </source>
</evidence>
<protein>
    <submittedName>
        <fullName evidence="1">Uncharacterized protein</fullName>
    </submittedName>
</protein>
<reference evidence="1 2" key="1">
    <citation type="submission" date="2018-06" db="EMBL/GenBank/DDBJ databases">
        <title>Genomic Encyclopedia of Archaeal and Bacterial Type Strains, Phase II (KMG-II): from individual species to whole genera.</title>
        <authorList>
            <person name="Goeker M."/>
        </authorList>
    </citation>
    <scope>NUCLEOTIDE SEQUENCE [LARGE SCALE GENOMIC DNA]</scope>
    <source>
        <strain evidence="1 2">DSM 23446</strain>
    </source>
</reference>
<proteinExistence type="predicted"/>
<dbReference type="AlphaFoldDB" id="A0A327NUS3"/>
<name>A0A327NUS3_9BACT</name>
<comment type="caution">
    <text evidence="1">The sequence shown here is derived from an EMBL/GenBank/DDBJ whole genome shotgun (WGS) entry which is preliminary data.</text>
</comment>
<organism evidence="1 2">
    <name type="scientific">Algoriphagus yeomjeoni</name>
    <dbReference type="NCBI Taxonomy" id="291403"/>
    <lineage>
        <taxon>Bacteria</taxon>
        <taxon>Pseudomonadati</taxon>
        <taxon>Bacteroidota</taxon>
        <taxon>Cytophagia</taxon>
        <taxon>Cytophagales</taxon>
        <taxon>Cyclobacteriaceae</taxon>
        <taxon>Algoriphagus</taxon>
    </lineage>
</organism>
<gene>
    <name evidence="1" type="ORF">LV83_04172</name>
</gene>
<dbReference type="EMBL" id="QLLK01000021">
    <property type="protein sequence ID" value="RAI83858.1"/>
    <property type="molecule type" value="Genomic_DNA"/>
</dbReference>
<dbReference type="Proteomes" id="UP000249610">
    <property type="component" value="Unassembled WGS sequence"/>
</dbReference>
<sequence>MDENSLAFFVVESYPTLIELADLLENNSVVEISLMQLLENAYAVRNRPAITAQRG</sequence>
<evidence type="ECO:0000313" key="2">
    <source>
        <dbReference type="Proteomes" id="UP000249610"/>
    </source>
</evidence>
<accession>A0A327NUS3</accession>